<keyword evidence="3" id="KW-0564">Palmitate</keyword>
<evidence type="ECO:0000313" key="6">
    <source>
        <dbReference type="EMBL" id="MCT2409306.1"/>
    </source>
</evidence>
<organism evidence="6 7">
    <name type="scientific">Chryseobacterium pyrolae</name>
    <dbReference type="NCBI Taxonomy" id="2987481"/>
    <lineage>
        <taxon>Bacteria</taxon>
        <taxon>Pseudomonadati</taxon>
        <taxon>Bacteroidota</taxon>
        <taxon>Flavobacteriia</taxon>
        <taxon>Flavobacteriales</taxon>
        <taxon>Weeksellaceae</taxon>
        <taxon>Chryseobacterium group</taxon>
        <taxon>Chryseobacterium</taxon>
    </lineage>
</organism>
<comment type="caution">
    <text evidence="6">The sequence shown here is derived from an EMBL/GenBank/DDBJ whole genome shotgun (WGS) entry which is preliminary data.</text>
</comment>
<protein>
    <submittedName>
        <fullName evidence="6">MliC family protein</fullName>
    </submittedName>
</protein>
<dbReference type="InterPro" id="IPR036328">
    <property type="entry name" value="MliC_sf"/>
</dbReference>
<dbReference type="InterPro" id="IPR018660">
    <property type="entry name" value="MliC"/>
</dbReference>
<dbReference type="RefSeq" id="WP_259830786.1">
    <property type="nucleotide sequence ID" value="NZ_JANZQH010000009.1"/>
</dbReference>
<gene>
    <name evidence="6" type="ORF">NZD88_17290</name>
</gene>
<dbReference type="PROSITE" id="PS51257">
    <property type="entry name" value="PROKAR_LIPOPROTEIN"/>
    <property type="match status" value="1"/>
</dbReference>
<evidence type="ECO:0000313" key="7">
    <source>
        <dbReference type="Proteomes" id="UP001142057"/>
    </source>
</evidence>
<keyword evidence="2" id="KW-0472">Membrane</keyword>
<evidence type="ECO:0000256" key="3">
    <source>
        <dbReference type="ARBA" id="ARBA00023139"/>
    </source>
</evidence>
<evidence type="ECO:0000256" key="2">
    <source>
        <dbReference type="ARBA" id="ARBA00023136"/>
    </source>
</evidence>
<keyword evidence="1" id="KW-0732">Signal</keyword>
<proteinExistence type="predicted"/>
<reference evidence="6" key="1">
    <citation type="submission" date="2022-08" db="EMBL/GenBank/DDBJ databases">
        <title>Chryseobacterium antibioticum,isolated from the rhizosphere soil of Pyrola in Tibet.</title>
        <authorList>
            <person name="Kan Y."/>
        </authorList>
    </citation>
    <scope>NUCLEOTIDE SEQUENCE</scope>
    <source>
        <strain evidence="6">Pc2-12</strain>
    </source>
</reference>
<feature type="domain" description="C-type lysozyme inhibitor" evidence="5">
    <location>
        <begin position="60"/>
        <end position="108"/>
    </location>
</feature>
<dbReference type="Pfam" id="PF09864">
    <property type="entry name" value="MliC"/>
    <property type="match status" value="1"/>
</dbReference>
<keyword evidence="7" id="KW-1185">Reference proteome</keyword>
<name>A0ABT2IL09_9FLAO</name>
<evidence type="ECO:0000256" key="1">
    <source>
        <dbReference type="ARBA" id="ARBA00022729"/>
    </source>
</evidence>
<sequence length="132" mass="14346">MTKNILLAATCAALFLTSCNKEKNTPETVTANADSLFQPAASPAATTKDDIVKSTAKDSNGKTLDMSFNRTNETATLVFNGETIELTHTPSGSGYSYTNDHYELRGKGSGEKEYVELTKDGKTVFKKDTFFK</sequence>
<evidence type="ECO:0000256" key="4">
    <source>
        <dbReference type="ARBA" id="ARBA00023288"/>
    </source>
</evidence>
<dbReference type="SUPFAM" id="SSF141488">
    <property type="entry name" value="YdhA-like"/>
    <property type="match status" value="1"/>
</dbReference>
<accession>A0ABT2IL09</accession>
<keyword evidence="4" id="KW-0449">Lipoprotein</keyword>
<dbReference type="Gene3D" id="2.40.128.200">
    <property type="match status" value="1"/>
</dbReference>
<dbReference type="EMBL" id="JANZQH010000009">
    <property type="protein sequence ID" value="MCT2409306.1"/>
    <property type="molecule type" value="Genomic_DNA"/>
</dbReference>
<dbReference type="Proteomes" id="UP001142057">
    <property type="component" value="Unassembled WGS sequence"/>
</dbReference>
<evidence type="ECO:0000259" key="5">
    <source>
        <dbReference type="Pfam" id="PF09864"/>
    </source>
</evidence>